<comment type="similarity">
    <text evidence="2">Belongs to the major facilitator superfamily. Nitrate/nitrite porter (TC 2.A.1.8) family.</text>
</comment>
<feature type="transmembrane region" description="Helical" evidence="6">
    <location>
        <begin position="81"/>
        <end position="98"/>
    </location>
</feature>
<dbReference type="Proteomes" id="UP001596302">
    <property type="component" value="Unassembled WGS sequence"/>
</dbReference>
<feature type="transmembrane region" description="Helical" evidence="6">
    <location>
        <begin position="45"/>
        <end position="69"/>
    </location>
</feature>
<evidence type="ECO:0000256" key="5">
    <source>
        <dbReference type="ARBA" id="ARBA00023136"/>
    </source>
</evidence>
<feature type="transmembrane region" description="Helical" evidence="6">
    <location>
        <begin position="424"/>
        <end position="445"/>
    </location>
</feature>
<dbReference type="RefSeq" id="WP_379585589.1">
    <property type="nucleotide sequence ID" value="NZ_JBHSQW010000031.1"/>
</dbReference>
<keyword evidence="8" id="KW-1185">Reference proteome</keyword>
<dbReference type="InterPro" id="IPR044772">
    <property type="entry name" value="NO3_transporter"/>
</dbReference>
<evidence type="ECO:0000256" key="4">
    <source>
        <dbReference type="ARBA" id="ARBA00022989"/>
    </source>
</evidence>
<evidence type="ECO:0000313" key="8">
    <source>
        <dbReference type="Proteomes" id="UP001596302"/>
    </source>
</evidence>
<feature type="transmembrane region" description="Helical" evidence="6">
    <location>
        <begin position="392"/>
        <end position="412"/>
    </location>
</feature>
<gene>
    <name evidence="7" type="ORF">ACFQE5_14990</name>
</gene>
<comment type="subcellular location">
    <subcellularLocation>
        <location evidence="1">Membrane</location>
        <topology evidence="1">Multi-pass membrane protein</topology>
    </subcellularLocation>
</comment>
<dbReference type="SUPFAM" id="SSF103473">
    <property type="entry name" value="MFS general substrate transporter"/>
    <property type="match status" value="1"/>
</dbReference>
<dbReference type="InterPro" id="IPR011701">
    <property type="entry name" value="MFS"/>
</dbReference>
<dbReference type="Gene3D" id="1.20.1250.20">
    <property type="entry name" value="MFS general substrate transporter like domains"/>
    <property type="match status" value="1"/>
</dbReference>
<feature type="transmembrane region" description="Helical" evidence="6">
    <location>
        <begin position="308"/>
        <end position="326"/>
    </location>
</feature>
<feature type="transmembrane region" description="Helical" evidence="6">
    <location>
        <begin position="248"/>
        <end position="272"/>
    </location>
</feature>
<dbReference type="CDD" id="cd17341">
    <property type="entry name" value="MFS_NRT2_like"/>
    <property type="match status" value="1"/>
</dbReference>
<reference evidence="8" key="1">
    <citation type="journal article" date="2019" name="Int. J. Syst. Evol. Microbiol.">
        <title>The Global Catalogue of Microorganisms (GCM) 10K type strain sequencing project: providing services to taxonomists for standard genome sequencing and annotation.</title>
        <authorList>
            <consortium name="The Broad Institute Genomics Platform"/>
            <consortium name="The Broad Institute Genome Sequencing Center for Infectious Disease"/>
            <person name="Wu L."/>
            <person name="Ma J."/>
        </authorList>
    </citation>
    <scope>NUCLEOTIDE SEQUENCE [LARGE SCALE GENOMIC DNA]</scope>
    <source>
        <strain evidence="8">CCM 8391</strain>
    </source>
</reference>
<feature type="transmembrane region" description="Helical" evidence="6">
    <location>
        <begin position="206"/>
        <end position="227"/>
    </location>
</feature>
<accession>A0ABW1J3W7</accession>
<feature type="transmembrane region" description="Helical" evidence="6">
    <location>
        <begin position="135"/>
        <end position="153"/>
    </location>
</feature>
<evidence type="ECO:0000256" key="1">
    <source>
        <dbReference type="ARBA" id="ARBA00004141"/>
    </source>
</evidence>
<dbReference type="InterPro" id="IPR036259">
    <property type="entry name" value="MFS_trans_sf"/>
</dbReference>
<feature type="transmembrane region" description="Helical" evidence="6">
    <location>
        <begin position="174"/>
        <end position="200"/>
    </location>
</feature>
<feature type="transmembrane region" description="Helical" evidence="6">
    <location>
        <begin position="110"/>
        <end position="129"/>
    </location>
</feature>
<evidence type="ECO:0000313" key="7">
    <source>
        <dbReference type="EMBL" id="MFC5995519.1"/>
    </source>
</evidence>
<keyword evidence="3 6" id="KW-0812">Transmembrane</keyword>
<keyword evidence="4 6" id="KW-1133">Transmembrane helix</keyword>
<proteinExistence type="inferred from homology"/>
<dbReference type="PANTHER" id="PTHR23515">
    <property type="entry name" value="HIGH-AFFINITY NITRATE TRANSPORTER 2.3"/>
    <property type="match status" value="1"/>
</dbReference>
<dbReference type="EMBL" id="JBHSQW010000031">
    <property type="protein sequence ID" value="MFC5995519.1"/>
    <property type="molecule type" value="Genomic_DNA"/>
</dbReference>
<organism evidence="7 8">
    <name type="scientific">Pseudonocardia hispaniensis</name>
    <dbReference type="NCBI Taxonomy" id="904933"/>
    <lineage>
        <taxon>Bacteria</taxon>
        <taxon>Bacillati</taxon>
        <taxon>Actinomycetota</taxon>
        <taxon>Actinomycetes</taxon>
        <taxon>Pseudonocardiales</taxon>
        <taxon>Pseudonocardiaceae</taxon>
        <taxon>Pseudonocardia</taxon>
    </lineage>
</organism>
<evidence type="ECO:0000256" key="3">
    <source>
        <dbReference type="ARBA" id="ARBA00022692"/>
    </source>
</evidence>
<comment type="caution">
    <text evidence="7">The sequence shown here is derived from an EMBL/GenBank/DDBJ whole genome shotgun (WGS) entry which is preliminary data.</text>
</comment>
<evidence type="ECO:0000256" key="6">
    <source>
        <dbReference type="SAM" id="Phobius"/>
    </source>
</evidence>
<sequence length="463" mass="48880">MTGTDGESQSGRRQGLLTGRWIEHWDPEDPGFWQRTGRSIANRNLWASIFVEHVGFSVWTLWSVFVLFMGPEYGVDAAGKFFLGATATLVGALLRLPYAFAVARFGGRNWTVISALLLLVPTIAAAFVLRPGTSYTTFVVMAALAGLGGGNFASSMTNINTFFPERCKGGALGLNAGGGNLGVAVIQLVALLVIAVTGAAHPTLLLAVYIPLIVVSAVCAALFMDNIASVRNDTGAFGLAATDKHTSIMALLYIGTFGSFLGYSFAFGLVLQTQFGRTPLQAAAVTFIGPLLGSLVRPVGGRLADRAGGALVTTWMFLAMAASTMLCIQASIANSLALFTTGFIFLFVFSGLGNGSTYKMIPAIFHRQALDRIAGGMSEQAAWQWARRISGAAIGLISAVGAVGGLLINLGFRQSFSATGSGVPAFWIFLVFYLVCTGVTVTVYLRDSATVHTGRRQVVLARV</sequence>
<dbReference type="Pfam" id="PF07690">
    <property type="entry name" value="MFS_1"/>
    <property type="match status" value="1"/>
</dbReference>
<name>A0ABW1J3W7_9PSEU</name>
<evidence type="ECO:0000256" key="2">
    <source>
        <dbReference type="ARBA" id="ARBA00008432"/>
    </source>
</evidence>
<feature type="transmembrane region" description="Helical" evidence="6">
    <location>
        <begin position="278"/>
        <end position="296"/>
    </location>
</feature>
<keyword evidence="5 6" id="KW-0472">Membrane</keyword>
<protein>
    <submittedName>
        <fullName evidence="7">Nitrate/nitrite transporter</fullName>
    </submittedName>
</protein>